<gene>
    <name evidence="2" type="ORF">GCM10009830_19830</name>
</gene>
<accession>A0ABN2GMH8</accession>
<dbReference type="Pfam" id="PF07812">
    <property type="entry name" value="TfuA"/>
    <property type="match status" value="1"/>
</dbReference>
<proteinExistence type="predicted"/>
<evidence type="ECO:0000313" key="3">
    <source>
        <dbReference type="Proteomes" id="UP001499851"/>
    </source>
</evidence>
<evidence type="ECO:0000313" key="2">
    <source>
        <dbReference type="EMBL" id="GAA1673545.1"/>
    </source>
</evidence>
<comment type="caution">
    <text evidence="2">The sequence shown here is derived from an EMBL/GenBank/DDBJ whole genome shotgun (WGS) entry which is preliminary data.</text>
</comment>
<dbReference type="Proteomes" id="UP001499851">
    <property type="component" value="Unassembled WGS sequence"/>
</dbReference>
<reference evidence="2 3" key="1">
    <citation type="journal article" date="2019" name="Int. J. Syst. Evol. Microbiol.">
        <title>The Global Catalogue of Microorganisms (GCM) 10K type strain sequencing project: providing services to taxonomists for standard genome sequencing and annotation.</title>
        <authorList>
            <consortium name="The Broad Institute Genomics Platform"/>
            <consortium name="The Broad Institute Genome Sequencing Center for Infectious Disease"/>
            <person name="Wu L."/>
            <person name="Ma J."/>
        </authorList>
    </citation>
    <scope>NUCLEOTIDE SEQUENCE [LARGE SCALE GENOMIC DNA]</scope>
    <source>
        <strain evidence="2 3">JCM 16001</strain>
    </source>
</reference>
<dbReference type="InterPro" id="IPR012924">
    <property type="entry name" value="TfuA_core"/>
</dbReference>
<keyword evidence="3" id="KW-1185">Reference proteome</keyword>
<dbReference type="RefSeq" id="WP_344485184.1">
    <property type="nucleotide sequence ID" value="NZ_BAAAQF010000005.1"/>
</dbReference>
<name>A0ABN2GMH8_9ACTN</name>
<feature type="domain" description="TfuA-like core" evidence="1">
    <location>
        <begin position="49"/>
        <end position="167"/>
    </location>
</feature>
<protein>
    <recommendedName>
        <fullName evidence="1">TfuA-like core domain-containing protein</fullName>
    </recommendedName>
</protein>
<evidence type="ECO:0000259" key="1">
    <source>
        <dbReference type="Pfam" id="PF07812"/>
    </source>
</evidence>
<organism evidence="2 3">
    <name type="scientific">Glycomyces endophyticus</name>
    <dbReference type="NCBI Taxonomy" id="480996"/>
    <lineage>
        <taxon>Bacteria</taxon>
        <taxon>Bacillati</taxon>
        <taxon>Actinomycetota</taxon>
        <taxon>Actinomycetes</taxon>
        <taxon>Glycomycetales</taxon>
        <taxon>Glycomycetaceae</taxon>
        <taxon>Glycomyces</taxon>
    </lineage>
</organism>
<dbReference type="EMBL" id="BAAAQF010000005">
    <property type="protein sequence ID" value="GAA1673545.1"/>
    <property type="molecule type" value="Genomic_DNA"/>
</dbReference>
<sequence>MTAHVFCGPTLSPDQVLAAFPAAVPHPPIRHGDSLRLDVGPGDQVLIIDGVFHQAASVRHKEILALMAVGATVAGCSSMGALRAAELNVYGMIGVGEVYRKYKEGLLDADADVAVTHTQGPEVEQLTAAMVDLESHLLDAHLAGAVDGAERAAIAAVLREVHYTERSPQRLATLEAPGIAGFRSWLAEHPDLRGAKHRDALTALRLLAEGAFQPTDPGAWVEQDWRTGHLAEWIDRHAGAVQGTRRISSLAQRQYQQIFDPDYPQRWRDRVLAWIAGEPSADGCTASQLLESAKRAAADSGLRVQDLTTEQRRRWLTAAEDATLDAGEALGRLLVRSAGSGATPPGRDRPAPPPDAATVESVARAYSVNDRAAALGVDVHRLEFGAVRRYLMQLWRLGESTTEECDAAARDRGFRGFDGAVEVCRQFILAELGEDLWRHLA</sequence>